<feature type="transmembrane region" description="Helical" evidence="1">
    <location>
        <begin position="263"/>
        <end position="288"/>
    </location>
</feature>
<keyword evidence="4" id="KW-1185">Reference proteome</keyword>
<organism evidence="3 4">
    <name type="scientific">Phormidesmis priestleyi ULC007</name>
    <dbReference type="NCBI Taxonomy" id="1920490"/>
    <lineage>
        <taxon>Bacteria</taxon>
        <taxon>Bacillati</taxon>
        <taxon>Cyanobacteriota</taxon>
        <taxon>Cyanophyceae</taxon>
        <taxon>Leptolyngbyales</taxon>
        <taxon>Leptolyngbyaceae</taxon>
        <taxon>Phormidesmis</taxon>
    </lineage>
</organism>
<reference evidence="3 4" key="1">
    <citation type="submission" date="2018-02" db="EMBL/GenBank/DDBJ databases">
        <authorList>
            <person name="Cohen D.B."/>
            <person name="Kent A.D."/>
        </authorList>
    </citation>
    <scope>NUCLEOTIDE SEQUENCE [LARGE SCALE GENOMIC DNA]</scope>
    <source>
        <strain evidence="3 4">ULC007</strain>
    </source>
</reference>
<protein>
    <submittedName>
        <fullName evidence="3">Uncharacterized protein</fullName>
    </submittedName>
</protein>
<feature type="transmembrane region" description="Helical" evidence="1">
    <location>
        <begin position="200"/>
        <end position="220"/>
    </location>
</feature>
<evidence type="ECO:0000313" key="4">
    <source>
        <dbReference type="Proteomes" id="UP000238634"/>
    </source>
</evidence>
<feature type="transmembrane region" description="Helical" evidence="1">
    <location>
        <begin position="331"/>
        <end position="350"/>
    </location>
</feature>
<dbReference type="Proteomes" id="UP000238634">
    <property type="component" value="Unassembled WGS sequence"/>
</dbReference>
<gene>
    <name evidence="3" type="ORF">C7B65_12970</name>
</gene>
<keyword evidence="1" id="KW-0472">Membrane</keyword>
<evidence type="ECO:0000256" key="2">
    <source>
        <dbReference type="SAM" id="SignalP"/>
    </source>
</evidence>
<feature type="transmembrane region" description="Helical" evidence="1">
    <location>
        <begin position="300"/>
        <end position="319"/>
    </location>
</feature>
<dbReference type="RefSeq" id="WP_073072108.1">
    <property type="nucleotide sequence ID" value="NZ_MPPI01000014.1"/>
</dbReference>
<keyword evidence="1" id="KW-1133">Transmembrane helix</keyword>
<feature type="transmembrane region" description="Helical" evidence="1">
    <location>
        <begin position="168"/>
        <end position="188"/>
    </location>
</feature>
<dbReference type="AlphaFoldDB" id="A0A2T1DEL5"/>
<reference evidence="3 4" key="2">
    <citation type="submission" date="2018-03" db="EMBL/GenBank/DDBJ databases">
        <title>The ancient ancestry and fast evolution of plastids.</title>
        <authorList>
            <person name="Moore K.R."/>
            <person name="Magnabosco C."/>
            <person name="Momper L."/>
            <person name="Gold D.A."/>
            <person name="Bosak T."/>
            <person name="Fournier G.P."/>
        </authorList>
    </citation>
    <scope>NUCLEOTIDE SEQUENCE [LARGE SCALE GENOMIC DNA]</scope>
    <source>
        <strain evidence="3 4">ULC007</strain>
    </source>
</reference>
<dbReference type="OrthoDB" id="571950at2"/>
<keyword evidence="1" id="KW-0812">Transmembrane</keyword>
<feature type="signal peptide" evidence="2">
    <location>
        <begin position="1"/>
        <end position="25"/>
    </location>
</feature>
<evidence type="ECO:0000313" key="3">
    <source>
        <dbReference type="EMBL" id="PSB18929.1"/>
    </source>
</evidence>
<feature type="transmembrane region" description="Helical" evidence="1">
    <location>
        <begin position="232"/>
        <end position="251"/>
    </location>
</feature>
<dbReference type="EMBL" id="PVWG01000013">
    <property type="protein sequence ID" value="PSB18929.1"/>
    <property type="molecule type" value="Genomic_DNA"/>
</dbReference>
<comment type="caution">
    <text evidence="3">The sequence shown here is derived from an EMBL/GenBank/DDBJ whole genome shotgun (WGS) entry which is preliminary data.</text>
</comment>
<feature type="chain" id="PRO_5015734044" evidence="2">
    <location>
        <begin position="26"/>
        <end position="356"/>
    </location>
</feature>
<sequence length="356" mass="39131">MRSLRWFLVGMGVFLTLLWAAPVYANAPAPPAYAWFKFEGAESAFQGAQLAECRSQQCTQPILLMQSGTCTEAGCLKSSPILSAPHRFDCAGNICLFVEPSFTQRSTGPYYKLLAQFSDRVRISKAVALNIKSALAGYSARYLRVNVRAVDLAIVPDTTPMKPSRWEVFGKALALTQISELVVAALWLRWLKFEKQPLGQALVAIAFVNLLTFPVVWFFFPSLQPFQYTTSRVFGMIILGIASLFGALLATRPIVTLKTLRNVFIGWLVSLPIVLVIGFFLAIVFGYGESLPPVNGVSSLITLPASEVFAVVFEGWLIYCLNKPSISLQQAGLLSLTMNVVSMALGLWLLPATQLF</sequence>
<name>A0A2T1DEL5_9CYAN</name>
<dbReference type="STRING" id="1920490.GCA_001895925_04776"/>
<evidence type="ECO:0000256" key="1">
    <source>
        <dbReference type="SAM" id="Phobius"/>
    </source>
</evidence>
<keyword evidence="2" id="KW-0732">Signal</keyword>
<accession>A0A2T1DEL5</accession>
<proteinExistence type="predicted"/>